<proteinExistence type="inferred from homology"/>
<keyword evidence="4" id="KW-1133">Transmembrane helix</keyword>
<keyword evidence="4" id="KW-0812">Transmembrane</keyword>
<dbReference type="CDD" id="cd03784">
    <property type="entry name" value="GT1_Gtf-like"/>
    <property type="match status" value="2"/>
</dbReference>
<protein>
    <submittedName>
        <fullName evidence="5">UDP-glucuronosyltransferase 1-5</fullName>
    </submittedName>
</protein>
<evidence type="ECO:0000256" key="4">
    <source>
        <dbReference type="SAM" id="Phobius"/>
    </source>
</evidence>
<gene>
    <name evidence="5" type="ORF">Fcan01_12854</name>
</gene>
<dbReference type="InterPro" id="IPR002213">
    <property type="entry name" value="UDP_glucos_trans"/>
</dbReference>
<evidence type="ECO:0000313" key="6">
    <source>
        <dbReference type="Proteomes" id="UP000198287"/>
    </source>
</evidence>
<dbReference type="AlphaFoldDB" id="A0A226E2V9"/>
<evidence type="ECO:0000256" key="3">
    <source>
        <dbReference type="ARBA" id="ARBA00022679"/>
    </source>
</evidence>
<dbReference type="EMBL" id="LNIX01000007">
    <property type="protein sequence ID" value="OXA51600.1"/>
    <property type="molecule type" value="Genomic_DNA"/>
</dbReference>
<evidence type="ECO:0000256" key="2">
    <source>
        <dbReference type="ARBA" id="ARBA00022676"/>
    </source>
</evidence>
<organism evidence="5 6">
    <name type="scientific">Folsomia candida</name>
    <name type="common">Springtail</name>
    <dbReference type="NCBI Taxonomy" id="158441"/>
    <lineage>
        <taxon>Eukaryota</taxon>
        <taxon>Metazoa</taxon>
        <taxon>Ecdysozoa</taxon>
        <taxon>Arthropoda</taxon>
        <taxon>Hexapoda</taxon>
        <taxon>Collembola</taxon>
        <taxon>Entomobryomorpha</taxon>
        <taxon>Isotomoidea</taxon>
        <taxon>Isotomidae</taxon>
        <taxon>Proisotominae</taxon>
        <taxon>Folsomia</taxon>
    </lineage>
</organism>
<dbReference type="Gene3D" id="3.40.50.2000">
    <property type="entry name" value="Glycogen Phosphorylase B"/>
    <property type="match status" value="2"/>
</dbReference>
<feature type="transmembrane region" description="Helical" evidence="4">
    <location>
        <begin position="937"/>
        <end position="959"/>
    </location>
</feature>
<reference evidence="5 6" key="1">
    <citation type="submission" date="2015-12" db="EMBL/GenBank/DDBJ databases">
        <title>The genome of Folsomia candida.</title>
        <authorList>
            <person name="Faddeeva A."/>
            <person name="Derks M.F."/>
            <person name="Anvar Y."/>
            <person name="Smit S."/>
            <person name="Van Straalen N."/>
            <person name="Roelofs D."/>
        </authorList>
    </citation>
    <scope>NUCLEOTIDE SEQUENCE [LARGE SCALE GENOMIC DNA]</scope>
    <source>
        <strain evidence="5 6">VU population</strain>
        <tissue evidence="5">Whole body</tissue>
    </source>
</reference>
<keyword evidence="2" id="KW-0328">Glycosyltransferase</keyword>
<accession>A0A226E2V9</accession>
<dbReference type="InterPro" id="IPR050271">
    <property type="entry name" value="UDP-glycosyltransferase"/>
</dbReference>
<keyword evidence="4" id="KW-0472">Membrane</keyword>
<dbReference type="OrthoDB" id="5835829at2759"/>
<dbReference type="SUPFAM" id="SSF53756">
    <property type="entry name" value="UDP-Glycosyltransferase/glycogen phosphorylase"/>
    <property type="match status" value="2"/>
</dbReference>
<sequence length="980" mass="113356">MNYKNLFNYFIIFLHFPSFPAEKILFFFGGGSYSMKNSAWPWATELADRGHQVTFLSAHSKQPTKHGQIRDLATPTLVQLMGVLYGIDRFQQRKDHQEKDLLTKYSALSVEICETIFFKSQEDALLQDVIHKESYDLVIVNVIFGECGFVFAAKYNAKTILFDGSVPLPWFFDVYGFHADTSWIPDVLMKYDNFPLTLVDRVTSTIWPLYWYWDRHCVVYPGMDRLMEKAFGKENALPFYELEKNTSLVVVNSHHATDFAYSFPPLVIQIGGIQTWLPEQEIPEPYQSYLDGAGEGGAVLISFGSTIPLEKISSNYVDMFFKLIQKNENVRFILKWNGPLPEKYKNGFDNLLVSSWIPQRELLRHQKIKGFISHGGLNSIQEATFYAVPLIVLPLFADQDYNAFRVDAQKVGVRLEVRDLTFEQLDAALIKILTDSQYKENMKVKSKIFRDRPASPLETVVYWTEFVLRNDDISSIKPMNNGLTWTTALASRGHDVTFISAHAKSPSNHPNISDLSSNTLTQLMSQSYDVDRFQQRERGESQNILTTYSSISVQICETVILRSEHDPILQKLIYNESFDLVIINIIFGECGFIFAHRYNAKIIVFDASVPLPWFNDVYGYQADSSWIPDIIMKYENIPMSFMDRMKNALWPAYWYWDRHAVMYPEFDRIAKQAFHSQDIPPFEELEKNVSLVVVNSHHSFDFAYTLPPCVVQVGGMNAYLPEKAIPEKYLKFMDDAGPAGVVLISFGSTVNLEKIDPYYSKIFFEVIKKHKNVRFILKWSGPYPNGYEDGLDNLLTDKWLPQRELLRHPKLKTFVTHGGLNSIQEATFYGMPMIVMPLFADQDYNAYRIDAQQVGFRIEIKDLTFQRMDEALDKILSDKTYQKNMAVKARIFRDRPQNPLETAVYWTEFVIRNDDVTSLKPMNSHLNWYQRRLLDVYLVYAVVISLSMTFVSYLIFIIIKRGLKFNASRVTPTKLKKKIL</sequence>
<dbReference type="STRING" id="158441.A0A226E2V9"/>
<dbReference type="OMA" id="FIEDSEH"/>
<comment type="caution">
    <text evidence="5">The sequence shown here is derived from an EMBL/GenBank/DDBJ whole genome shotgun (WGS) entry which is preliminary data.</text>
</comment>
<evidence type="ECO:0000256" key="1">
    <source>
        <dbReference type="ARBA" id="ARBA00009995"/>
    </source>
</evidence>
<dbReference type="PANTHER" id="PTHR48043">
    <property type="entry name" value="EG:EG0003.4 PROTEIN-RELATED"/>
    <property type="match status" value="1"/>
</dbReference>
<dbReference type="PANTHER" id="PTHR48043:SF145">
    <property type="entry name" value="FI06409P-RELATED"/>
    <property type="match status" value="1"/>
</dbReference>
<evidence type="ECO:0000313" key="5">
    <source>
        <dbReference type="EMBL" id="OXA51600.1"/>
    </source>
</evidence>
<dbReference type="Pfam" id="PF00201">
    <property type="entry name" value="UDPGT"/>
    <property type="match status" value="2"/>
</dbReference>
<keyword evidence="3 5" id="KW-0808">Transferase</keyword>
<comment type="similarity">
    <text evidence="1">Belongs to the UDP-glycosyltransferase family.</text>
</comment>
<dbReference type="Proteomes" id="UP000198287">
    <property type="component" value="Unassembled WGS sequence"/>
</dbReference>
<dbReference type="FunFam" id="3.40.50.2000:FF:000021">
    <property type="entry name" value="UDP-glucuronosyltransferase"/>
    <property type="match status" value="2"/>
</dbReference>
<dbReference type="GO" id="GO:0008194">
    <property type="term" value="F:UDP-glycosyltransferase activity"/>
    <property type="evidence" value="ECO:0007669"/>
    <property type="project" value="InterPro"/>
</dbReference>
<name>A0A226E2V9_FOLCA</name>
<keyword evidence="6" id="KW-1185">Reference proteome</keyword>